<dbReference type="RefSeq" id="WP_204044244.1">
    <property type="nucleotide sequence ID" value="NZ_BOOA01000059.1"/>
</dbReference>
<dbReference type="EMBL" id="BOOA01000059">
    <property type="protein sequence ID" value="GIH27595.1"/>
    <property type="molecule type" value="Genomic_DNA"/>
</dbReference>
<evidence type="ECO:0000313" key="3">
    <source>
        <dbReference type="Proteomes" id="UP000640052"/>
    </source>
</evidence>
<evidence type="ECO:0000313" key="2">
    <source>
        <dbReference type="EMBL" id="GIH27595.1"/>
    </source>
</evidence>
<organism evidence="2 3">
    <name type="scientific">Acrocarpospora phusangensis</name>
    <dbReference type="NCBI Taxonomy" id="1070424"/>
    <lineage>
        <taxon>Bacteria</taxon>
        <taxon>Bacillati</taxon>
        <taxon>Actinomycetota</taxon>
        <taxon>Actinomycetes</taxon>
        <taxon>Streptosporangiales</taxon>
        <taxon>Streptosporangiaceae</taxon>
        <taxon>Acrocarpospora</taxon>
    </lineage>
</organism>
<evidence type="ECO:0000256" key="1">
    <source>
        <dbReference type="SAM" id="Phobius"/>
    </source>
</evidence>
<feature type="transmembrane region" description="Helical" evidence="1">
    <location>
        <begin position="146"/>
        <end position="165"/>
    </location>
</feature>
<comment type="caution">
    <text evidence="2">The sequence shown here is derived from an EMBL/GenBank/DDBJ whole genome shotgun (WGS) entry which is preliminary data.</text>
</comment>
<name>A0A919QJQ4_9ACTN</name>
<keyword evidence="1" id="KW-0812">Transmembrane</keyword>
<proteinExistence type="predicted"/>
<feature type="transmembrane region" description="Helical" evidence="1">
    <location>
        <begin position="33"/>
        <end position="55"/>
    </location>
</feature>
<accession>A0A919QJQ4</accession>
<dbReference type="AlphaFoldDB" id="A0A919QJQ4"/>
<gene>
    <name evidence="2" type="ORF">Aph01nite_59050</name>
</gene>
<feature type="transmembrane region" description="Helical" evidence="1">
    <location>
        <begin position="110"/>
        <end position="126"/>
    </location>
</feature>
<keyword evidence="3" id="KW-1185">Reference proteome</keyword>
<protein>
    <submittedName>
        <fullName evidence="2">Uncharacterized protein</fullName>
    </submittedName>
</protein>
<keyword evidence="1" id="KW-0472">Membrane</keyword>
<reference evidence="2" key="1">
    <citation type="submission" date="2021-01" db="EMBL/GenBank/DDBJ databases">
        <title>Whole genome shotgun sequence of Acrocarpospora phusangensis NBRC 108782.</title>
        <authorList>
            <person name="Komaki H."/>
            <person name="Tamura T."/>
        </authorList>
    </citation>
    <scope>NUCLEOTIDE SEQUENCE</scope>
    <source>
        <strain evidence="2">NBRC 108782</strain>
    </source>
</reference>
<keyword evidence="1" id="KW-1133">Transmembrane helix</keyword>
<sequence>MTDQAINYWDAWAAWGEGIDIKHRVLWGLQILWWARVAKAVAFISLLLVVFDLVGDFMLKRALKRTCGNGVVCIKRIQFKSAKIGARVADVPIFSGGVSSPRRMRTNTDLVFITIGLLVCLGHFWVLQRVLGPLNYLMQVEGFRKVIRVLTLIFGILAFHFDMLAS</sequence>
<dbReference type="Proteomes" id="UP000640052">
    <property type="component" value="Unassembled WGS sequence"/>
</dbReference>